<keyword evidence="3" id="KW-1185">Reference proteome</keyword>
<name>A0A699ZDM9_HAELA</name>
<dbReference type="InterPro" id="IPR029072">
    <property type="entry name" value="YebC-like"/>
</dbReference>
<feature type="domain" description="TACO1/YebC-like N-terminal" evidence="1">
    <location>
        <begin position="177"/>
        <end position="244"/>
    </location>
</feature>
<reference evidence="2 3" key="1">
    <citation type="submission" date="2020-02" db="EMBL/GenBank/DDBJ databases">
        <title>Draft genome sequence of Haematococcus lacustris strain NIES-144.</title>
        <authorList>
            <person name="Morimoto D."/>
            <person name="Nakagawa S."/>
            <person name="Yoshida T."/>
            <person name="Sawayama S."/>
        </authorList>
    </citation>
    <scope>NUCLEOTIDE SEQUENCE [LARGE SCALE GENOMIC DNA]</scope>
    <source>
        <strain evidence="2 3">NIES-144</strain>
    </source>
</reference>
<dbReference type="InterPro" id="IPR049083">
    <property type="entry name" value="TACO1_YebC_N"/>
</dbReference>
<protein>
    <submittedName>
        <fullName evidence="2">Transcriptional regulatory protein</fullName>
    </submittedName>
</protein>
<gene>
    <name evidence="2" type="ORF">HaLaN_17991</name>
</gene>
<dbReference type="PANTHER" id="PTHR12532:SF0">
    <property type="entry name" value="TRANSLATIONAL ACTIVATOR OF CYTOCHROME C OXIDASE 1"/>
    <property type="match status" value="1"/>
</dbReference>
<dbReference type="PANTHER" id="PTHR12532">
    <property type="entry name" value="TRANSLATIONAL ACTIVATOR OF CYTOCHROME C OXIDASE 1"/>
    <property type="match status" value="1"/>
</dbReference>
<dbReference type="InterPro" id="IPR017856">
    <property type="entry name" value="Integrase-like_N"/>
</dbReference>
<evidence type="ECO:0000313" key="3">
    <source>
        <dbReference type="Proteomes" id="UP000485058"/>
    </source>
</evidence>
<dbReference type="SUPFAM" id="SSF75625">
    <property type="entry name" value="YebC-like"/>
    <property type="match status" value="1"/>
</dbReference>
<comment type="caution">
    <text evidence="2">The sequence shown here is derived from an EMBL/GenBank/DDBJ whole genome shotgun (WGS) entry which is preliminary data.</text>
</comment>
<organism evidence="2 3">
    <name type="scientific">Haematococcus lacustris</name>
    <name type="common">Green alga</name>
    <name type="synonym">Haematococcus pluvialis</name>
    <dbReference type="NCBI Taxonomy" id="44745"/>
    <lineage>
        <taxon>Eukaryota</taxon>
        <taxon>Viridiplantae</taxon>
        <taxon>Chlorophyta</taxon>
        <taxon>core chlorophytes</taxon>
        <taxon>Chlorophyceae</taxon>
        <taxon>CS clade</taxon>
        <taxon>Chlamydomonadales</taxon>
        <taxon>Haematococcaceae</taxon>
        <taxon>Haematococcus</taxon>
    </lineage>
</organism>
<sequence>MHDGSWKRCGHPSYGLPSAVPYVVLLTVKAHDIHNYCVRWLREMGHYTARHRAAAMACGHAMTTLEVVPSYVLQFTALILHVLCKPDGPHFTLRTAFDACAHLVHPQCLNAASSATTARLDLPQLRLRLAWRDVAELSKTSQTRAARLTMGPPPHSFHGRAGAMSDARDSSRRWAGARIRLRCGKSDAKKAKIYGRVGKKIVSVVKAGGADPSVNIKLADLLRVAKDLGVPREILDRNISRASDKNQV</sequence>
<evidence type="ECO:0000259" key="1">
    <source>
        <dbReference type="Pfam" id="PF20772"/>
    </source>
</evidence>
<dbReference type="InterPro" id="IPR002876">
    <property type="entry name" value="Transcrip_reg_TACO1-like"/>
</dbReference>
<dbReference type="Gene3D" id="1.10.10.200">
    <property type="match status" value="1"/>
</dbReference>
<proteinExistence type="predicted"/>
<dbReference type="AlphaFoldDB" id="A0A699ZDM9"/>
<dbReference type="GO" id="GO:0009507">
    <property type="term" value="C:chloroplast"/>
    <property type="evidence" value="ECO:0007669"/>
    <property type="project" value="TreeGrafter"/>
</dbReference>
<evidence type="ECO:0000313" key="2">
    <source>
        <dbReference type="EMBL" id="GFH20807.1"/>
    </source>
</evidence>
<dbReference type="Proteomes" id="UP000485058">
    <property type="component" value="Unassembled WGS sequence"/>
</dbReference>
<dbReference type="Pfam" id="PF20772">
    <property type="entry name" value="TACO1_YebC_N"/>
    <property type="match status" value="1"/>
</dbReference>
<accession>A0A699ZDM9</accession>
<dbReference type="EMBL" id="BLLF01001701">
    <property type="protein sequence ID" value="GFH20807.1"/>
    <property type="molecule type" value="Genomic_DNA"/>
</dbReference>